<gene>
    <name evidence="3" type="ORF">MCOL2_14758</name>
</gene>
<dbReference type="Gene3D" id="3.40.190.10">
    <property type="entry name" value="Periplasmic binding protein-like II"/>
    <property type="match status" value="1"/>
</dbReference>
<name>W7DJJ5_9LIST</name>
<dbReference type="InterPro" id="IPR001638">
    <property type="entry name" value="Solute-binding_3/MltF_N"/>
</dbReference>
<keyword evidence="1" id="KW-0732">Signal</keyword>
<dbReference type="Pfam" id="PF00497">
    <property type="entry name" value="SBP_bac_3"/>
    <property type="match status" value="1"/>
</dbReference>
<accession>W7DJJ5</accession>
<dbReference type="Proteomes" id="UP000019241">
    <property type="component" value="Unassembled WGS sequence"/>
</dbReference>
<reference evidence="3 4" key="1">
    <citation type="submission" date="2012-12" db="EMBL/GenBank/DDBJ databases">
        <title>Novel taxa of Listeriaceae from agricultural environments in the United States.</title>
        <authorList>
            <person name="den Bakker H.C."/>
            <person name="Allred A."/>
            <person name="Warchocki S."/>
            <person name="Wright E.M."/>
            <person name="Burrell A."/>
            <person name="Nightingale K.K."/>
            <person name="Kephart D."/>
            <person name="Wiedmann M."/>
        </authorList>
    </citation>
    <scope>NUCLEOTIDE SEQUENCE [LARGE SCALE GENOMIC DNA]</scope>
    <source>
        <strain evidence="3 4">FSL S10-1203</strain>
    </source>
</reference>
<protein>
    <submittedName>
        <fullName evidence="3">Glutamine-binding periplasmic protein</fullName>
    </submittedName>
</protein>
<feature type="chain" id="PRO_5004890895" evidence="1">
    <location>
        <begin position="28"/>
        <end position="92"/>
    </location>
</feature>
<comment type="caution">
    <text evidence="3">The sequence shown here is derived from an EMBL/GenBank/DDBJ whole genome shotgun (WGS) entry which is preliminary data.</text>
</comment>
<evidence type="ECO:0000256" key="1">
    <source>
        <dbReference type="SAM" id="SignalP"/>
    </source>
</evidence>
<organism evidence="3 4">
    <name type="scientific">Listeria fleischmannii FSL S10-1203</name>
    <dbReference type="NCBI Taxonomy" id="1265822"/>
    <lineage>
        <taxon>Bacteria</taxon>
        <taxon>Bacillati</taxon>
        <taxon>Bacillota</taxon>
        <taxon>Bacilli</taxon>
        <taxon>Bacillales</taxon>
        <taxon>Listeriaceae</taxon>
        <taxon>Listeria</taxon>
    </lineage>
</organism>
<dbReference type="PATRIC" id="fig|1265822.4.peg.2998"/>
<feature type="signal peptide" evidence="1">
    <location>
        <begin position="1"/>
        <end position="27"/>
    </location>
</feature>
<evidence type="ECO:0000313" key="3">
    <source>
        <dbReference type="EMBL" id="EUJ51881.1"/>
    </source>
</evidence>
<dbReference type="EMBL" id="AODM01000050">
    <property type="protein sequence ID" value="EUJ51881.1"/>
    <property type="molecule type" value="Genomic_DNA"/>
</dbReference>
<dbReference type="AlphaFoldDB" id="W7DJJ5"/>
<feature type="domain" description="Solute-binding protein family 3/N-terminal" evidence="2">
    <location>
        <begin position="33"/>
        <end position="87"/>
    </location>
</feature>
<sequence length="92" mass="10699">MKRFKYLLPILFVFAFIFTGFLTPAHAADVDYEIATDETFAPFEFQNKKGELIGIDMDILKAIAKDQALPIRLNRWALMQRFKRLKGTKLMV</sequence>
<dbReference type="SUPFAM" id="SSF53850">
    <property type="entry name" value="Periplasmic binding protein-like II"/>
    <property type="match status" value="1"/>
</dbReference>
<evidence type="ECO:0000259" key="2">
    <source>
        <dbReference type="Pfam" id="PF00497"/>
    </source>
</evidence>
<proteinExistence type="predicted"/>
<evidence type="ECO:0000313" key="4">
    <source>
        <dbReference type="Proteomes" id="UP000019241"/>
    </source>
</evidence>